<reference evidence="1" key="1">
    <citation type="submission" date="2020-11" db="EMBL/GenBank/DDBJ databases">
        <authorList>
            <consortium name="DOE Joint Genome Institute"/>
            <person name="Ahrendt S."/>
            <person name="Riley R."/>
            <person name="Andreopoulos W."/>
            <person name="LaButti K."/>
            <person name="Pangilinan J."/>
            <person name="Ruiz-duenas F.J."/>
            <person name="Barrasa J.M."/>
            <person name="Sanchez-Garcia M."/>
            <person name="Camarero S."/>
            <person name="Miyauchi S."/>
            <person name="Serrano A."/>
            <person name="Linde D."/>
            <person name="Babiker R."/>
            <person name="Drula E."/>
            <person name="Ayuso-Fernandez I."/>
            <person name="Pacheco R."/>
            <person name="Padilla G."/>
            <person name="Ferreira P."/>
            <person name="Barriuso J."/>
            <person name="Kellner H."/>
            <person name="Castanera R."/>
            <person name="Alfaro M."/>
            <person name="Ramirez L."/>
            <person name="Pisabarro A.G."/>
            <person name="Kuo A."/>
            <person name="Tritt A."/>
            <person name="Lipzen A."/>
            <person name="He G."/>
            <person name="Yan M."/>
            <person name="Ng V."/>
            <person name="Cullen D."/>
            <person name="Martin F."/>
            <person name="Rosso M.-N."/>
            <person name="Henrissat B."/>
            <person name="Hibbett D."/>
            <person name="Martinez A.T."/>
            <person name="Grigoriev I.V."/>
        </authorList>
    </citation>
    <scope>NUCLEOTIDE SEQUENCE</scope>
    <source>
        <strain evidence="1">AH 44721</strain>
    </source>
</reference>
<evidence type="ECO:0000313" key="2">
    <source>
        <dbReference type="Proteomes" id="UP000724874"/>
    </source>
</evidence>
<dbReference type="AlphaFoldDB" id="A0A9P5TJG4"/>
<keyword evidence="2" id="KW-1185">Reference proteome</keyword>
<evidence type="ECO:0000313" key="1">
    <source>
        <dbReference type="EMBL" id="KAF8883626.1"/>
    </source>
</evidence>
<dbReference type="Proteomes" id="UP000724874">
    <property type="component" value="Unassembled WGS sequence"/>
</dbReference>
<protein>
    <submittedName>
        <fullName evidence="1">Uncharacterized protein</fullName>
    </submittedName>
</protein>
<gene>
    <name evidence="1" type="ORF">CPB84DRAFT_1789887</name>
</gene>
<organism evidence="1 2">
    <name type="scientific">Gymnopilus junonius</name>
    <name type="common">Spectacular rustgill mushroom</name>
    <name type="synonym">Gymnopilus spectabilis subsp. junonius</name>
    <dbReference type="NCBI Taxonomy" id="109634"/>
    <lineage>
        <taxon>Eukaryota</taxon>
        <taxon>Fungi</taxon>
        <taxon>Dikarya</taxon>
        <taxon>Basidiomycota</taxon>
        <taxon>Agaricomycotina</taxon>
        <taxon>Agaricomycetes</taxon>
        <taxon>Agaricomycetidae</taxon>
        <taxon>Agaricales</taxon>
        <taxon>Agaricineae</taxon>
        <taxon>Hymenogastraceae</taxon>
        <taxon>Gymnopilus</taxon>
    </lineage>
</organism>
<proteinExistence type="predicted"/>
<sequence length="65" mass="7629">MAILLRTIMQSQFCEALILRHNFVTQLFITRLLCIAVFCENFFQAFSFPFIVPLCKFLPRRNIGS</sequence>
<name>A0A9P5TJG4_GYMJU</name>
<dbReference type="EMBL" id="JADNYJ010000114">
    <property type="protein sequence ID" value="KAF8883626.1"/>
    <property type="molecule type" value="Genomic_DNA"/>
</dbReference>
<accession>A0A9P5TJG4</accession>
<comment type="caution">
    <text evidence="1">The sequence shown here is derived from an EMBL/GenBank/DDBJ whole genome shotgun (WGS) entry which is preliminary data.</text>
</comment>